<evidence type="ECO:0000256" key="2">
    <source>
        <dbReference type="ARBA" id="ARBA00023015"/>
    </source>
</evidence>
<dbReference type="InterPro" id="IPR013324">
    <property type="entry name" value="RNA_pol_sigma_r3/r4-like"/>
</dbReference>
<dbReference type="SUPFAM" id="SSF88659">
    <property type="entry name" value="Sigma3 and sigma4 domains of RNA polymerase sigma factors"/>
    <property type="match status" value="1"/>
</dbReference>
<dbReference type="InterPro" id="IPR013249">
    <property type="entry name" value="RNA_pol_sigma70_r4_t2"/>
</dbReference>
<protein>
    <submittedName>
        <fullName evidence="8">Sigma-70 family RNA polymerase sigma factor</fullName>
    </submittedName>
</protein>
<evidence type="ECO:0000259" key="7">
    <source>
        <dbReference type="Pfam" id="PF08281"/>
    </source>
</evidence>
<dbReference type="Gene3D" id="1.10.10.10">
    <property type="entry name" value="Winged helix-like DNA-binding domain superfamily/Winged helix DNA-binding domain"/>
    <property type="match status" value="1"/>
</dbReference>
<dbReference type="PANTHER" id="PTHR43133:SF8">
    <property type="entry name" value="RNA POLYMERASE SIGMA FACTOR HI_1459-RELATED"/>
    <property type="match status" value="1"/>
</dbReference>
<feature type="domain" description="RNA polymerase sigma-70 region 2" evidence="6">
    <location>
        <begin position="33"/>
        <end position="98"/>
    </location>
</feature>
<dbReference type="InterPro" id="IPR039425">
    <property type="entry name" value="RNA_pol_sigma-70-like"/>
</dbReference>
<evidence type="ECO:0000256" key="4">
    <source>
        <dbReference type="ARBA" id="ARBA00023125"/>
    </source>
</evidence>
<accession>A0A5M6DKA1</accession>
<evidence type="ECO:0000313" key="8">
    <source>
        <dbReference type="EMBL" id="KAA5546659.1"/>
    </source>
</evidence>
<feature type="domain" description="RNA polymerase sigma factor 70 region 4 type 2" evidence="7">
    <location>
        <begin position="132"/>
        <end position="184"/>
    </location>
</feature>
<dbReference type="PANTHER" id="PTHR43133">
    <property type="entry name" value="RNA POLYMERASE ECF-TYPE SIGMA FACTO"/>
    <property type="match status" value="1"/>
</dbReference>
<evidence type="ECO:0000256" key="1">
    <source>
        <dbReference type="ARBA" id="ARBA00010641"/>
    </source>
</evidence>
<dbReference type="InterPro" id="IPR007627">
    <property type="entry name" value="RNA_pol_sigma70_r2"/>
</dbReference>
<dbReference type="GO" id="GO:0003677">
    <property type="term" value="F:DNA binding"/>
    <property type="evidence" value="ECO:0007669"/>
    <property type="project" value="UniProtKB-KW"/>
</dbReference>
<comment type="caution">
    <text evidence="8">The sequence shown here is derived from an EMBL/GenBank/DDBJ whole genome shotgun (WGS) entry which is preliminary data.</text>
</comment>
<keyword evidence="4" id="KW-0238">DNA-binding</keyword>
<sequence>MFNRRKKPQSYHSDDELIRLYRATSDLTFAAELYQRYTHLVYGICLKYLKDEEDSKDAVMQLFEKILQGLQNQPVQKFESWLYVTAKNYCLMVLRARKTRAGKVIRQDLSELEIAAEEISPEAALHQENQLNQLAEGLNHIPEEQRRCVELFYLHKKCYQEISELTGYDLNKVKSYIQNGKRNLKIYLQKHHE</sequence>
<name>A0A5M6DKA1_9BACT</name>
<dbReference type="InterPro" id="IPR036388">
    <property type="entry name" value="WH-like_DNA-bd_sf"/>
</dbReference>
<keyword evidence="3" id="KW-0731">Sigma factor</keyword>
<dbReference type="Gene3D" id="1.10.1740.10">
    <property type="match status" value="1"/>
</dbReference>
<dbReference type="Pfam" id="PF08281">
    <property type="entry name" value="Sigma70_r4_2"/>
    <property type="match status" value="1"/>
</dbReference>
<evidence type="ECO:0000256" key="5">
    <source>
        <dbReference type="ARBA" id="ARBA00023163"/>
    </source>
</evidence>
<dbReference type="EMBL" id="VWSF01000006">
    <property type="protein sequence ID" value="KAA5546659.1"/>
    <property type="molecule type" value="Genomic_DNA"/>
</dbReference>
<dbReference type="RefSeq" id="WP_150088263.1">
    <property type="nucleotide sequence ID" value="NZ_VWSF01000006.1"/>
</dbReference>
<dbReference type="Pfam" id="PF04542">
    <property type="entry name" value="Sigma70_r2"/>
    <property type="match status" value="1"/>
</dbReference>
<organism evidence="8 9">
    <name type="scientific">Adhaeribacter rhizoryzae</name>
    <dbReference type="NCBI Taxonomy" id="2607907"/>
    <lineage>
        <taxon>Bacteria</taxon>
        <taxon>Pseudomonadati</taxon>
        <taxon>Bacteroidota</taxon>
        <taxon>Cytophagia</taxon>
        <taxon>Cytophagales</taxon>
        <taxon>Hymenobacteraceae</taxon>
        <taxon>Adhaeribacter</taxon>
    </lineage>
</organism>
<dbReference type="InterPro" id="IPR014284">
    <property type="entry name" value="RNA_pol_sigma-70_dom"/>
</dbReference>
<dbReference type="SUPFAM" id="SSF88946">
    <property type="entry name" value="Sigma2 domain of RNA polymerase sigma factors"/>
    <property type="match status" value="1"/>
</dbReference>
<comment type="similarity">
    <text evidence="1">Belongs to the sigma-70 factor family. ECF subfamily.</text>
</comment>
<proteinExistence type="inferred from homology"/>
<evidence type="ECO:0000259" key="6">
    <source>
        <dbReference type="Pfam" id="PF04542"/>
    </source>
</evidence>
<dbReference type="AlphaFoldDB" id="A0A5M6DKA1"/>
<keyword evidence="5" id="KW-0804">Transcription</keyword>
<keyword evidence="2" id="KW-0805">Transcription regulation</keyword>
<dbReference type="NCBIfam" id="TIGR02937">
    <property type="entry name" value="sigma70-ECF"/>
    <property type="match status" value="1"/>
</dbReference>
<dbReference type="InterPro" id="IPR013325">
    <property type="entry name" value="RNA_pol_sigma_r2"/>
</dbReference>
<keyword evidence="9" id="KW-1185">Reference proteome</keyword>
<reference evidence="8 9" key="1">
    <citation type="submission" date="2019-09" db="EMBL/GenBank/DDBJ databases">
        <title>Genome sequence and assembly of Adhaeribacter sp.</title>
        <authorList>
            <person name="Chhetri G."/>
        </authorList>
    </citation>
    <scope>NUCLEOTIDE SEQUENCE [LARGE SCALE GENOMIC DNA]</scope>
    <source>
        <strain evidence="8 9">DK36</strain>
    </source>
</reference>
<evidence type="ECO:0000313" key="9">
    <source>
        <dbReference type="Proteomes" id="UP000323426"/>
    </source>
</evidence>
<dbReference type="GO" id="GO:0016987">
    <property type="term" value="F:sigma factor activity"/>
    <property type="evidence" value="ECO:0007669"/>
    <property type="project" value="UniProtKB-KW"/>
</dbReference>
<evidence type="ECO:0000256" key="3">
    <source>
        <dbReference type="ARBA" id="ARBA00023082"/>
    </source>
</evidence>
<dbReference type="Proteomes" id="UP000323426">
    <property type="component" value="Unassembled WGS sequence"/>
</dbReference>
<gene>
    <name evidence="8" type="ORF">F0145_09940</name>
</gene>
<dbReference type="GO" id="GO:0006352">
    <property type="term" value="P:DNA-templated transcription initiation"/>
    <property type="evidence" value="ECO:0007669"/>
    <property type="project" value="InterPro"/>
</dbReference>